<dbReference type="EC" id="2.7.13.3" evidence="3"/>
<comment type="catalytic activity">
    <reaction evidence="1">
        <text>ATP + protein L-histidine = ADP + protein N-phospho-L-histidine.</text>
        <dbReference type="EC" id="2.7.13.3"/>
    </reaction>
</comment>
<dbReference type="EMBL" id="JBHMBW010000099">
    <property type="protein sequence ID" value="MFB9630601.1"/>
    <property type="molecule type" value="Genomic_DNA"/>
</dbReference>
<evidence type="ECO:0000256" key="5">
    <source>
        <dbReference type="ARBA" id="ARBA00022679"/>
    </source>
</evidence>
<evidence type="ECO:0000256" key="10">
    <source>
        <dbReference type="ARBA" id="ARBA00023136"/>
    </source>
</evidence>
<evidence type="ECO:0000256" key="11">
    <source>
        <dbReference type="SAM" id="Phobius"/>
    </source>
</evidence>
<feature type="transmembrane region" description="Helical" evidence="11">
    <location>
        <begin position="149"/>
        <end position="172"/>
    </location>
</feature>
<dbReference type="Gene3D" id="1.10.287.130">
    <property type="match status" value="1"/>
</dbReference>
<dbReference type="RefSeq" id="WP_344993252.1">
    <property type="nucleotide sequence ID" value="NZ_BAAAXV010000008.1"/>
</dbReference>
<evidence type="ECO:0000256" key="3">
    <source>
        <dbReference type="ARBA" id="ARBA00012438"/>
    </source>
</evidence>
<reference evidence="14 15" key="1">
    <citation type="submission" date="2024-09" db="EMBL/GenBank/DDBJ databases">
        <authorList>
            <person name="Sun Q."/>
            <person name="Mori K."/>
        </authorList>
    </citation>
    <scope>NUCLEOTIDE SEQUENCE [LARGE SCALE GENOMIC DNA]</scope>
    <source>
        <strain evidence="14 15">JCM 3143</strain>
    </source>
</reference>
<gene>
    <name evidence="14" type="ORF">ACFFSA_46640</name>
</gene>
<keyword evidence="6 11" id="KW-0812">Transmembrane</keyword>
<dbReference type="Pfam" id="PF00512">
    <property type="entry name" value="HisKA"/>
    <property type="match status" value="1"/>
</dbReference>
<keyword evidence="15" id="KW-1185">Reference proteome</keyword>
<dbReference type="SUPFAM" id="SSF47384">
    <property type="entry name" value="Homodimeric domain of signal transducing histidine kinase"/>
    <property type="match status" value="1"/>
</dbReference>
<dbReference type="InterPro" id="IPR050428">
    <property type="entry name" value="TCS_sensor_his_kinase"/>
</dbReference>
<evidence type="ECO:0000259" key="13">
    <source>
        <dbReference type="PROSITE" id="PS50885"/>
    </source>
</evidence>
<dbReference type="Pfam" id="PF02518">
    <property type="entry name" value="HATPase_c"/>
    <property type="match status" value="1"/>
</dbReference>
<dbReference type="InterPro" id="IPR005467">
    <property type="entry name" value="His_kinase_dom"/>
</dbReference>
<comment type="caution">
    <text evidence="14">The sequence shown here is derived from an EMBL/GenBank/DDBJ whole genome shotgun (WGS) entry which is preliminary data.</text>
</comment>
<keyword evidence="9" id="KW-0902">Two-component regulatory system</keyword>
<evidence type="ECO:0000313" key="15">
    <source>
        <dbReference type="Proteomes" id="UP001589532"/>
    </source>
</evidence>
<organism evidence="14 15">
    <name type="scientific">Nonomuraea helvata</name>
    <dbReference type="NCBI Taxonomy" id="37484"/>
    <lineage>
        <taxon>Bacteria</taxon>
        <taxon>Bacillati</taxon>
        <taxon>Actinomycetota</taxon>
        <taxon>Actinomycetes</taxon>
        <taxon>Streptosporangiales</taxon>
        <taxon>Streptosporangiaceae</taxon>
        <taxon>Nonomuraea</taxon>
    </lineage>
</organism>
<dbReference type="InterPro" id="IPR003594">
    <property type="entry name" value="HATPase_dom"/>
</dbReference>
<dbReference type="PROSITE" id="PS51257">
    <property type="entry name" value="PROKAR_LIPOPROTEIN"/>
    <property type="match status" value="1"/>
</dbReference>
<proteinExistence type="predicted"/>
<dbReference type="InterPro" id="IPR003661">
    <property type="entry name" value="HisK_dim/P_dom"/>
</dbReference>
<dbReference type="PANTHER" id="PTHR45436:SF5">
    <property type="entry name" value="SENSOR HISTIDINE KINASE TRCS"/>
    <property type="match status" value="1"/>
</dbReference>
<evidence type="ECO:0000313" key="14">
    <source>
        <dbReference type="EMBL" id="MFB9630601.1"/>
    </source>
</evidence>
<comment type="subcellular location">
    <subcellularLocation>
        <location evidence="2">Cell membrane</location>
    </subcellularLocation>
</comment>
<dbReference type="InterPro" id="IPR036890">
    <property type="entry name" value="HATPase_C_sf"/>
</dbReference>
<dbReference type="CDD" id="cd06225">
    <property type="entry name" value="HAMP"/>
    <property type="match status" value="1"/>
</dbReference>
<dbReference type="SMART" id="SM00388">
    <property type="entry name" value="HisKA"/>
    <property type="match status" value="1"/>
</dbReference>
<evidence type="ECO:0000259" key="12">
    <source>
        <dbReference type="PROSITE" id="PS50109"/>
    </source>
</evidence>
<accession>A0ABV5SFW9</accession>
<evidence type="ECO:0000256" key="8">
    <source>
        <dbReference type="ARBA" id="ARBA00022989"/>
    </source>
</evidence>
<dbReference type="CDD" id="cd00082">
    <property type="entry name" value="HisKA"/>
    <property type="match status" value="1"/>
</dbReference>
<dbReference type="Gene3D" id="3.30.565.10">
    <property type="entry name" value="Histidine kinase-like ATPase, C-terminal domain"/>
    <property type="match status" value="1"/>
</dbReference>
<keyword evidence="7 14" id="KW-0418">Kinase</keyword>
<dbReference type="SMART" id="SM00304">
    <property type="entry name" value="HAMP"/>
    <property type="match status" value="1"/>
</dbReference>
<dbReference type="Pfam" id="PF00672">
    <property type="entry name" value="HAMP"/>
    <property type="match status" value="1"/>
</dbReference>
<keyword evidence="5" id="KW-0808">Transferase</keyword>
<dbReference type="CDD" id="cd00075">
    <property type="entry name" value="HATPase"/>
    <property type="match status" value="1"/>
</dbReference>
<protein>
    <recommendedName>
        <fullName evidence="3">histidine kinase</fullName>
        <ecNumber evidence="3">2.7.13.3</ecNumber>
    </recommendedName>
</protein>
<feature type="domain" description="HAMP" evidence="13">
    <location>
        <begin position="173"/>
        <end position="226"/>
    </location>
</feature>
<evidence type="ECO:0000256" key="6">
    <source>
        <dbReference type="ARBA" id="ARBA00022692"/>
    </source>
</evidence>
<evidence type="ECO:0000256" key="9">
    <source>
        <dbReference type="ARBA" id="ARBA00023012"/>
    </source>
</evidence>
<dbReference type="PROSITE" id="PS50885">
    <property type="entry name" value="HAMP"/>
    <property type="match status" value="1"/>
</dbReference>
<dbReference type="PROSITE" id="PS50109">
    <property type="entry name" value="HIS_KIN"/>
    <property type="match status" value="1"/>
</dbReference>
<keyword evidence="4" id="KW-0597">Phosphoprotein</keyword>
<keyword evidence="8 11" id="KW-1133">Transmembrane helix</keyword>
<dbReference type="GO" id="GO:0016301">
    <property type="term" value="F:kinase activity"/>
    <property type="evidence" value="ECO:0007669"/>
    <property type="project" value="UniProtKB-KW"/>
</dbReference>
<dbReference type="Proteomes" id="UP001589532">
    <property type="component" value="Unassembled WGS sequence"/>
</dbReference>
<dbReference type="PRINTS" id="PR00344">
    <property type="entry name" value="BCTRLSENSOR"/>
</dbReference>
<feature type="domain" description="Histidine kinase" evidence="12">
    <location>
        <begin position="234"/>
        <end position="441"/>
    </location>
</feature>
<sequence>MIWRSLRTRLTLLVAAAVALAIAVSAGACFMIVRKQLYDQVDFELKHKSDLPWLMQNCGPTPEPAGPYGPPQATQIIYSDGRPTCYLGVALKVTQEDRDIASQGGRPHFHNGLAEDGSPMRIVTAQVGPGMAVMDARPIGRLQNTLRNVALLLGVVSALGVIGAGTAGLLIARTALRPVGRLTKAVEHIAQTEDLGTRIPVEGDDEIARLSSSFNAMTAALAGSRERQKQLVADAGHELRTPLTTLRTNIDLLLRSEQTGRSLDPKAKERLLVNVKAQFAELSTLVADLLQLARGDTEHEPHVELGFHEVVTAAVERARLRGAEVVTELGPWYVVGSATSLERAVLNLIDNAAKFSPGGQVEVRLRGGRLTVRDHGPGLPQEELPHVFERFWRSPSARGLPGSGLGLAIVAQAVAEAGGEVRLANAPGGGAIATMELPGTLMRSSETDKSH</sequence>
<evidence type="ECO:0000256" key="2">
    <source>
        <dbReference type="ARBA" id="ARBA00004236"/>
    </source>
</evidence>
<dbReference type="PANTHER" id="PTHR45436">
    <property type="entry name" value="SENSOR HISTIDINE KINASE YKOH"/>
    <property type="match status" value="1"/>
</dbReference>
<dbReference type="InterPro" id="IPR003660">
    <property type="entry name" value="HAMP_dom"/>
</dbReference>
<evidence type="ECO:0000256" key="4">
    <source>
        <dbReference type="ARBA" id="ARBA00022553"/>
    </source>
</evidence>
<dbReference type="InterPro" id="IPR004358">
    <property type="entry name" value="Sig_transdc_His_kin-like_C"/>
</dbReference>
<dbReference type="SUPFAM" id="SSF158472">
    <property type="entry name" value="HAMP domain-like"/>
    <property type="match status" value="1"/>
</dbReference>
<evidence type="ECO:0000256" key="1">
    <source>
        <dbReference type="ARBA" id="ARBA00000085"/>
    </source>
</evidence>
<dbReference type="InterPro" id="IPR036097">
    <property type="entry name" value="HisK_dim/P_sf"/>
</dbReference>
<dbReference type="SMART" id="SM00387">
    <property type="entry name" value="HATPase_c"/>
    <property type="match status" value="1"/>
</dbReference>
<dbReference type="Gene3D" id="6.10.340.10">
    <property type="match status" value="1"/>
</dbReference>
<dbReference type="SUPFAM" id="SSF55874">
    <property type="entry name" value="ATPase domain of HSP90 chaperone/DNA topoisomerase II/histidine kinase"/>
    <property type="match status" value="1"/>
</dbReference>
<keyword evidence="10 11" id="KW-0472">Membrane</keyword>
<evidence type="ECO:0000256" key="7">
    <source>
        <dbReference type="ARBA" id="ARBA00022777"/>
    </source>
</evidence>
<name>A0ABV5SFW9_9ACTN</name>